<protein>
    <submittedName>
        <fullName evidence="2">Putative cupin domain protein</fullName>
    </submittedName>
</protein>
<sequence length="161" mass="17857">GARSQQLRPGGRRQRLRERERAGGPVRHQGRPGAGHDGAVGGRDPHLGHQHPAHPGPADLVREGPQRRGLPVRPPPPRRGRDGGLRPLGARPDLLRRDLLRLPRHVRGRLGLRAAVHAPRRVQPRPQPAAHLDDDQDAREHRRQPPPGRRPRAARLGRPSV</sequence>
<evidence type="ECO:0000313" key="2">
    <source>
        <dbReference type="EMBL" id="CAA9318282.1"/>
    </source>
</evidence>
<feature type="non-terminal residue" evidence="2">
    <location>
        <position position="1"/>
    </location>
</feature>
<organism evidence="2">
    <name type="scientific">uncultured Nocardioidaceae bacterium</name>
    <dbReference type="NCBI Taxonomy" id="253824"/>
    <lineage>
        <taxon>Bacteria</taxon>
        <taxon>Bacillati</taxon>
        <taxon>Actinomycetota</taxon>
        <taxon>Actinomycetes</taxon>
        <taxon>Propionibacteriales</taxon>
        <taxon>Nocardioidaceae</taxon>
        <taxon>environmental samples</taxon>
    </lineage>
</organism>
<gene>
    <name evidence="2" type="ORF">AVDCRST_MAG36-257</name>
</gene>
<accession>A0A6J4KZD9</accession>
<feature type="region of interest" description="Disordered" evidence="1">
    <location>
        <begin position="1"/>
        <end position="94"/>
    </location>
</feature>
<feature type="compositionally biased region" description="Basic residues" evidence="1">
    <location>
        <begin position="141"/>
        <end position="155"/>
    </location>
</feature>
<proteinExistence type="predicted"/>
<feature type="region of interest" description="Disordered" evidence="1">
    <location>
        <begin position="113"/>
        <end position="161"/>
    </location>
</feature>
<reference evidence="2" key="1">
    <citation type="submission" date="2020-02" db="EMBL/GenBank/DDBJ databases">
        <authorList>
            <person name="Meier V. D."/>
        </authorList>
    </citation>
    <scope>NUCLEOTIDE SEQUENCE</scope>
    <source>
        <strain evidence="2">AVDCRST_MAG36</strain>
    </source>
</reference>
<name>A0A6J4KZD9_9ACTN</name>
<feature type="compositionally biased region" description="Gly residues" evidence="1">
    <location>
        <begin position="32"/>
        <end position="41"/>
    </location>
</feature>
<dbReference type="AlphaFoldDB" id="A0A6J4KZD9"/>
<evidence type="ECO:0000256" key="1">
    <source>
        <dbReference type="SAM" id="MobiDB-lite"/>
    </source>
</evidence>
<feature type="non-terminal residue" evidence="2">
    <location>
        <position position="161"/>
    </location>
</feature>
<dbReference type="EMBL" id="CADCUH010000019">
    <property type="protein sequence ID" value="CAA9318282.1"/>
    <property type="molecule type" value="Genomic_DNA"/>
</dbReference>